<evidence type="ECO:0000313" key="2">
    <source>
        <dbReference type="Proteomes" id="UP001273799"/>
    </source>
</evidence>
<dbReference type="AlphaFoldDB" id="A0AAW9HSA2"/>
<dbReference type="RefSeq" id="WP_049619397.1">
    <property type="nucleotide sequence ID" value="NZ_FNAU01000015.1"/>
</dbReference>
<name>A0AAW9HSA2_9ACTO</name>
<accession>A0AAW9HSA2</accession>
<organism evidence="1 2">
    <name type="scientific">Actinobaculum suis</name>
    <dbReference type="NCBI Taxonomy" id="1657"/>
    <lineage>
        <taxon>Bacteria</taxon>
        <taxon>Bacillati</taxon>
        <taxon>Actinomycetota</taxon>
        <taxon>Actinomycetes</taxon>
        <taxon>Actinomycetales</taxon>
        <taxon>Actinomycetaceae</taxon>
        <taxon>Actinobaculum</taxon>
    </lineage>
</organism>
<protein>
    <submittedName>
        <fullName evidence="1">Uncharacterized protein</fullName>
    </submittedName>
</protein>
<dbReference type="Proteomes" id="UP001273799">
    <property type="component" value="Unassembled WGS sequence"/>
</dbReference>
<gene>
    <name evidence="1" type="ORF">R6G71_04035</name>
</gene>
<evidence type="ECO:0000313" key="1">
    <source>
        <dbReference type="EMBL" id="MDY5153222.1"/>
    </source>
</evidence>
<reference evidence="1" key="1">
    <citation type="submission" date="2023-10" db="EMBL/GenBank/DDBJ databases">
        <title>Whole Genome based description of the genera Actinobaculum and Actinotignum reveals a complex phylogenetic relationship within the species included in the genus Actinotignum.</title>
        <authorList>
            <person name="Jensen C.S."/>
            <person name="Dargis R."/>
            <person name="Kemp M."/>
            <person name="Christensen J.J."/>
        </authorList>
    </citation>
    <scope>NUCLEOTIDE SEQUENCE</scope>
    <source>
        <strain evidence="1">Actinobaculum_suis_CCUG19206T</strain>
    </source>
</reference>
<dbReference type="EMBL" id="JAWNFU010000002">
    <property type="protein sequence ID" value="MDY5153222.1"/>
    <property type="molecule type" value="Genomic_DNA"/>
</dbReference>
<proteinExistence type="predicted"/>
<comment type="caution">
    <text evidence="1">The sequence shown here is derived from an EMBL/GenBank/DDBJ whole genome shotgun (WGS) entry which is preliminary data.</text>
</comment>
<sequence>MEKQKRSVSWWELLPVDVREEVMRRVGRPASNVDLITAGRAGNIWGWWIPFRQRTPGAG</sequence>